<proteinExistence type="predicted"/>
<dbReference type="PANTHER" id="PTHR47326:SF1">
    <property type="entry name" value="HTH PSQ-TYPE DOMAIN-CONTAINING PROTEIN"/>
    <property type="match status" value="1"/>
</dbReference>
<keyword evidence="2" id="KW-1185">Reference proteome</keyword>
<organism evidence="1 2">
    <name type="scientific">Araneus ventricosus</name>
    <name type="common">Orbweaver spider</name>
    <name type="synonym">Epeira ventricosa</name>
    <dbReference type="NCBI Taxonomy" id="182803"/>
    <lineage>
        <taxon>Eukaryota</taxon>
        <taxon>Metazoa</taxon>
        <taxon>Ecdysozoa</taxon>
        <taxon>Arthropoda</taxon>
        <taxon>Chelicerata</taxon>
        <taxon>Arachnida</taxon>
        <taxon>Araneae</taxon>
        <taxon>Araneomorphae</taxon>
        <taxon>Entelegynae</taxon>
        <taxon>Araneoidea</taxon>
        <taxon>Araneidae</taxon>
        <taxon>Araneus</taxon>
    </lineage>
</organism>
<sequence>MHVCFQLWNVWFQRDGAHAHKKSSVKQHLVEEFGEQIIGYGGLQESPLRSSDLTPMELFLWGYPKQQVYAIPPPRLQELQRRITNACANVRPAMLHSVQREIQARIQMCIVADGEKFEHRK</sequence>
<dbReference type="InterPro" id="IPR036397">
    <property type="entry name" value="RNaseH_sf"/>
</dbReference>
<comment type="caution">
    <text evidence="1">The sequence shown here is derived from an EMBL/GenBank/DDBJ whole genome shotgun (WGS) entry which is preliminary data.</text>
</comment>
<dbReference type="Gene3D" id="3.30.420.10">
    <property type="entry name" value="Ribonuclease H-like superfamily/Ribonuclease H"/>
    <property type="match status" value="1"/>
</dbReference>
<dbReference type="PANTHER" id="PTHR47326">
    <property type="entry name" value="TRANSPOSABLE ELEMENT TC3 TRANSPOSASE-LIKE PROTEIN"/>
    <property type="match status" value="1"/>
</dbReference>
<reference evidence="1 2" key="1">
    <citation type="journal article" date="2019" name="Sci. Rep.">
        <title>Orb-weaving spider Araneus ventricosus genome elucidates the spidroin gene catalogue.</title>
        <authorList>
            <person name="Kono N."/>
            <person name="Nakamura H."/>
            <person name="Ohtoshi R."/>
            <person name="Moran D.A.P."/>
            <person name="Shinohara A."/>
            <person name="Yoshida Y."/>
            <person name="Fujiwara M."/>
            <person name="Mori M."/>
            <person name="Tomita M."/>
            <person name="Arakawa K."/>
        </authorList>
    </citation>
    <scope>NUCLEOTIDE SEQUENCE [LARGE SCALE GENOMIC DNA]</scope>
</reference>
<accession>A0A4Y2I0S3</accession>
<dbReference type="AlphaFoldDB" id="A0A4Y2I0S3"/>
<dbReference type="EMBL" id="BGPR01002313">
    <property type="protein sequence ID" value="GBM71444.1"/>
    <property type="molecule type" value="Genomic_DNA"/>
</dbReference>
<dbReference type="GO" id="GO:0003676">
    <property type="term" value="F:nucleic acid binding"/>
    <property type="evidence" value="ECO:0007669"/>
    <property type="project" value="InterPro"/>
</dbReference>
<dbReference type="Proteomes" id="UP000499080">
    <property type="component" value="Unassembled WGS sequence"/>
</dbReference>
<name>A0A4Y2I0S3_ARAVE</name>
<dbReference type="OrthoDB" id="6435261at2759"/>
<evidence type="ECO:0000313" key="1">
    <source>
        <dbReference type="EMBL" id="GBM71444.1"/>
    </source>
</evidence>
<protein>
    <submittedName>
        <fullName evidence="1">Uncharacterized protein</fullName>
    </submittedName>
</protein>
<evidence type="ECO:0000313" key="2">
    <source>
        <dbReference type="Proteomes" id="UP000499080"/>
    </source>
</evidence>
<gene>
    <name evidence="1" type="ORF">AVEN_127407_1</name>
</gene>